<sequence>MATPQHKYSLWLSPPKYSPAHASIQSLIAQFSTAPGSPVFSPHLTLFSPVRTDSDAAAIEQVQLYVAKLRERQLSQIPTEIRRVASGSKFYQCIMLEVGGVHEDAVRSANTIAREHWDATDQPNYYPHVSLVYRECTAEQRQATEGGC</sequence>
<dbReference type="GO" id="GO:0004113">
    <property type="term" value="F:2',3'-cyclic-nucleotide 3'-phosphodiesterase activity"/>
    <property type="evidence" value="ECO:0007669"/>
    <property type="project" value="TreeGrafter"/>
</dbReference>
<dbReference type="EMBL" id="MCFD01000012">
    <property type="protein sequence ID" value="ORX67479.1"/>
    <property type="molecule type" value="Genomic_DNA"/>
</dbReference>
<gene>
    <name evidence="1" type="ORF">DL89DRAFT_294646</name>
</gene>
<dbReference type="InterPro" id="IPR009097">
    <property type="entry name" value="Cyclic_Pdiesterase"/>
</dbReference>
<dbReference type="STRING" id="61395.A0A1Y1W1Q5"/>
<name>A0A1Y1W1Q5_9FUNG</name>
<dbReference type="Pfam" id="PF07823">
    <property type="entry name" value="CPDase"/>
    <property type="match status" value="1"/>
</dbReference>
<dbReference type="PANTHER" id="PTHR28141">
    <property type="entry name" value="2',3'-CYCLIC-NUCLEOTIDE 3'-PHOSPHODIESTERASE"/>
    <property type="match status" value="1"/>
</dbReference>
<evidence type="ECO:0000313" key="1">
    <source>
        <dbReference type="EMBL" id="ORX67479.1"/>
    </source>
</evidence>
<dbReference type="InterPro" id="IPR012386">
    <property type="entry name" value="Cyclic-nucl_3Pdiesterase"/>
</dbReference>
<dbReference type="PANTHER" id="PTHR28141:SF1">
    <property type="entry name" value="2',3'-CYCLIC-NUCLEOTIDE 3'-PHOSPHODIESTERASE"/>
    <property type="match status" value="1"/>
</dbReference>
<dbReference type="AlphaFoldDB" id="A0A1Y1W1Q5"/>
<comment type="caution">
    <text evidence="1">The sequence shown here is derived from an EMBL/GenBank/DDBJ whole genome shotgun (WGS) entry which is preliminary data.</text>
</comment>
<protein>
    <recommendedName>
        <fullName evidence="3">LigT-like protein</fullName>
    </recommendedName>
</protein>
<evidence type="ECO:0000313" key="2">
    <source>
        <dbReference type="Proteomes" id="UP000193922"/>
    </source>
</evidence>
<dbReference type="GO" id="GO:0009187">
    <property type="term" value="P:cyclic nucleotide metabolic process"/>
    <property type="evidence" value="ECO:0007669"/>
    <property type="project" value="TreeGrafter"/>
</dbReference>
<dbReference type="OrthoDB" id="514292at2759"/>
<dbReference type="Proteomes" id="UP000193922">
    <property type="component" value="Unassembled WGS sequence"/>
</dbReference>
<dbReference type="GeneID" id="63807192"/>
<proteinExistence type="predicted"/>
<dbReference type="SUPFAM" id="SSF55144">
    <property type="entry name" value="LigT-like"/>
    <property type="match status" value="1"/>
</dbReference>
<keyword evidence="2" id="KW-1185">Reference proteome</keyword>
<evidence type="ECO:0008006" key="3">
    <source>
        <dbReference type="Google" id="ProtNLM"/>
    </source>
</evidence>
<dbReference type="Gene3D" id="3.90.1140.10">
    <property type="entry name" value="Cyclic phosphodiesterase"/>
    <property type="match status" value="1"/>
</dbReference>
<reference evidence="1 2" key="1">
    <citation type="submission" date="2016-07" db="EMBL/GenBank/DDBJ databases">
        <title>Pervasive Adenine N6-methylation of Active Genes in Fungi.</title>
        <authorList>
            <consortium name="DOE Joint Genome Institute"/>
            <person name="Mondo S.J."/>
            <person name="Dannebaum R.O."/>
            <person name="Kuo R.C."/>
            <person name="Labutti K."/>
            <person name="Haridas S."/>
            <person name="Kuo A."/>
            <person name="Salamov A."/>
            <person name="Ahrendt S.R."/>
            <person name="Lipzen A."/>
            <person name="Sullivan W."/>
            <person name="Andreopoulos W.B."/>
            <person name="Clum A."/>
            <person name="Lindquist E."/>
            <person name="Daum C."/>
            <person name="Ramamoorthy G.K."/>
            <person name="Gryganskyi A."/>
            <person name="Culley D."/>
            <person name="Magnuson J.K."/>
            <person name="James T.Y."/>
            <person name="O'Malley M.A."/>
            <person name="Stajich J.E."/>
            <person name="Spatafora J.W."/>
            <person name="Visel A."/>
            <person name="Grigoriev I.V."/>
        </authorList>
    </citation>
    <scope>NUCLEOTIDE SEQUENCE [LARGE SCALE GENOMIC DNA]</scope>
    <source>
        <strain evidence="1 2">ATCC 12442</strain>
    </source>
</reference>
<organism evidence="1 2">
    <name type="scientific">Linderina pennispora</name>
    <dbReference type="NCBI Taxonomy" id="61395"/>
    <lineage>
        <taxon>Eukaryota</taxon>
        <taxon>Fungi</taxon>
        <taxon>Fungi incertae sedis</taxon>
        <taxon>Zoopagomycota</taxon>
        <taxon>Kickxellomycotina</taxon>
        <taxon>Kickxellomycetes</taxon>
        <taxon>Kickxellales</taxon>
        <taxon>Kickxellaceae</taxon>
        <taxon>Linderina</taxon>
    </lineage>
</organism>
<dbReference type="RefSeq" id="XP_040741366.1">
    <property type="nucleotide sequence ID" value="XM_040890544.1"/>
</dbReference>
<accession>A0A1Y1W1Q5</accession>